<dbReference type="GO" id="GO:0005992">
    <property type="term" value="P:trehalose biosynthetic process"/>
    <property type="evidence" value="ECO:0007669"/>
    <property type="project" value="UniProtKB-UniPathway"/>
</dbReference>
<comment type="pathway">
    <text evidence="1">Glycan biosynthesis; trehalose biosynthesis.</text>
</comment>
<comment type="catalytic activity">
    <reaction evidence="1">
        <text>alpha,alpha-trehalose 6-phosphate + H2O = alpha,alpha-trehalose + phosphate</text>
        <dbReference type="Rhea" id="RHEA:23420"/>
        <dbReference type="ChEBI" id="CHEBI:15377"/>
        <dbReference type="ChEBI" id="CHEBI:16551"/>
        <dbReference type="ChEBI" id="CHEBI:43474"/>
        <dbReference type="ChEBI" id="CHEBI:58429"/>
        <dbReference type="EC" id="3.1.3.12"/>
    </reaction>
</comment>
<dbReference type="AlphaFoldDB" id="A0A5C4U398"/>
<comment type="function">
    <text evidence="1">Removes the phosphate from trehalose 6-phosphate to produce free trehalose.</text>
</comment>
<evidence type="ECO:0000313" key="2">
    <source>
        <dbReference type="EMBL" id="TNL96078.1"/>
    </source>
</evidence>
<dbReference type="InterPro" id="IPR036412">
    <property type="entry name" value="HAD-like_sf"/>
</dbReference>
<dbReference type="EMBL" id="VDHJ01000011">
    <property type="protein sequence ID" value="TNL96078.1"/>
    <property type="molecule type" value="Genomic_DNA"/>
</dbReference>
<dbReference type="Gene3D" id="3.30.70.1020">
    <property type="entry name" value="Trehalose-6-phosphate phosphatase related protein, domain 2"/>
    <property type="match status" value="1"/>
</dbReference>
<reference evidence="2 3" key="1">
    <citation type="submission" date="2019-06" db="EMBL/GenBank/DDBJ databases">
        <authorList>
            <person name="Li J."/>
        </authorList>
    </citation>
    <scope>NUCLEOTIDE SEQUENCE [LARGE SCALE GENOMIC DNA]</scope>
    <source>
        <strain evidence="2 3">LMG 28165</strain>
    </source>
</reference>
<evidence type="ECO:0000256" key="1">
    <source>
        <dbReference type="RuleBase" id="RU361117"/>
    </source>
</evidence>
<dbReference type="Proteomes" id="UP000312032">
    <property type="component" value="Unassembled WGS sequence"/>
</dbReference>
<dbReference type="EC" id="3.1.3.12" evidence="1"/>
<dbReference type="UniPathway" id="UPA00299"/>
<keyword evidence="1 2" id="KW-0378">Hydrolase</keyword>
<dbReference type="InterPro" id="IPR003337">
    <property type="entry name" value="Trehalose_PPase"/>
</dbReference>
<keyword evidence="3" id="KW-1185">Reference proteome</keyword>
<dbReference type="NCBIfam" id="TIGR00685">
    <property type="entry name" value="T6PP"/>
    <property type="match status" value="1"/>
</dbReference>
<dbReference type="GO" id="GO:0004805">
    <property type="term" value="F:trehalose-phosphatase activity"/>
    <property type="evidence" value="ECO:0007669"/>
    <property type="project" value="UniProtKB-EC"/>
</dbReference>
<keyword evidence="1" id="KW-0460">Magnesium</keyword>
<dbReference type="RefSeq" id="WP_139466101.1">
    <property type="nucleotide sequence ID" value="NZ_VDHJ01000011.1"/>
</dbReference>
<keyword evidence="1" id="KW-0479">Metal-binding</keyword>
<comment type="cofactor">
    <cofactor evidence="1">
        <name>Mg(2+)</name>
        <dbReference type="ChEBI" id="CHEBI:18420"/>
    </cofactor>
</comment>
<organism evidence="2 3">
    <name type="scientific">Corynebacterium tapiri</name>
    <dbReference type="NCBI Taxonomy" id="1448266"/>
    <lineage>
        <taxon>Bacteria</taxon>
        <taxon>Bacillati</taxon>
        <taxon>Actinomycetota</taxon>
        <taxon>Actinomycetes</taxon>
        <taxon>Mycobacteriales</taxon>
        <taxon>Corynebacteriaceae</taxon>
        <taxon>Corynebacterium</taxon>
    </lineage>
</organism>
<sequence>MHTTELAQTDHLFVVSDFDGTLAGFSTDIYDVPVNLQGLGALTRLAGLPRTTVAVLSGRHLEGLVQVCRLRAPVLMAGSHGNESQLAAEPTPEQKALLDEVERQLAPIMDVPGAGIERKPFQRVAHVLELSQRDPAEAERVLAAARALDVPGVHVTLGKNIVEFSATDVTKGTWIDQARTELGATSTVFVGDDVTDENGFRVLGENDLGVKVGEGETAAGLRVADRDAVAEFFTELADARTAHVAYPKDTAGRLEWAIAHFAAVLYQLKDETAPTACAGWNARDLVDHVTSWLPEMAGRAAVRHDNLVDQFHAFAGLVRQMLEAGDMEEAIRGFLIPDLFIHTWDLAVPNGIEHHLSEEVAQGIAKGYSQDPQKFAAPVPADAGASEVDKLMALTGRELPQE</sequence>
<dbReference type="InterPro" id="IPR023214">
    <property type="entry name" value="HAD_sf"/>
</dbReference>
<accession>A0A5C4U398</accession>
<dbReference type="Pfam" id="PF02358">
    <property type="entry name" value="Trehalose_PPase"/>
    <property type="match status" value="1"/>
</dbReference>
<dbReference type="GO" id="GO:0046872">
    <property type="term" value="F:metal ion binding"/>
    <property type="evidence" value="ECO:0007669"/>
    <property type="project" value="UniProtKB-KW"/>
</dbReference>
<evidence type="ECO:0000313" key="3">
    <source>
        <dbReference type="Proteomes" id="UP000312032"/>
    </source>
</evidence>
<name>A0A5C4U398_9CORY</name>
<protein>
    <recommendedName>
        <fullName evidence="1">Trehalose 6-phosphate phosphatase</fullName>
        <ecNumber evidence="1">3.1.3.12</ecNumber>
    </recommendedName>
</protein>
<proteinExistence type="inferred from homology"/>
<dbReference type="OrthoDB" id="9816160at2"/>
<comment type="caution">
    <text evidence="2">The sequence shown here is derived from an EMBL/GenBank/DDBJ whole genome shotgun (WGS) entry which is preliminary data.</text>
</comment>
<gene>
    <name evidence="2" type="primary">otsB</name>
    <name evidence="2" type="ORF">FHE74_08600</name>
</gene>
<comment type="similarity">
    <text evidence="1">Belongs to the trehalose phosphatase family.</text>
</comment>
<dbReference type="SUPFAM" id="SSF56784">
    <property type="entry name" value="HAD-like"/>
    <property type="match status" value="1"/>
</dbReference>
<dbReference type="Gene3D" id="3.40.50.1000">
    <property type="entry name" value="HAD superfamily/HAD-like"/>
    <property type="match status" value="1"/>
</dbReference>